<sequence length="115" mass="13482">MNALLKFDREEKQLREQLAKLPRTKWNALFPIPFLVLCAFLIPGIPSKGDRHSMAETMGYWEAFTAMAIVFSLALPFMIYSHIQKVNEEIHDIERKLVRLKYKRKEWEAAQSSTL</sequence>
<name>A0A378RI15_MYROD</name>
<accession>A0A378RI15</accession>
<proteinExistence type="predicted"/>
<evidence type="ECO:0000256" key="2">
    <source>
        <dbReference type="SAM" id="Phobius"/>
    </source>
</evidence>
<dbReference type="AlphaFoldDB" id="A0A378RI15"/>
<organism evidence="3 4">
    <name type="scientific">Myroides odoratus</name>
    <name type="common">Flavobacterium odoratum</name>
    <dbReference type="NCBI Taxonomy" id="256"/>
    <lineage>
        <taxon>Bacteria</taxon>
        <taxon>Pseudomonadati</taxon>
        <taxon>Bacteroidota</taxon>
        <taxon>Flavobacteriia</taxon>
        <taxon>Flavobacteriales</taxon>
        <taxon>Flavobacteriaceae</taxon>
        <taxon>Myroides</taxon>
    </lineage>
</organism>
<evidence type="ECO:0000313" key="3">
    <source>
        <dbReference type="EMBL" id="STZ26676.1"/>
    </source>
</evidence>
<gene>
    <name evidence="3" type="ORF">NCTC11179_00198</name>
</gene>
<feature type="coiled-coil region" evidence="1">
    <location>
        <begin position="83"/>
        <end position="110"/>
    </location>
</feature>
<keyword evidence="4" id="KW-1185">Reference proteome</keyword>
<evidence type="ECO:0000313" key="4">
    <source>
        <dbReference type="Proteomes" id="UP000255024"/>
    </source>
</evidence>
<keyword evidence="2" id="KW-0812">Transmembrane</keyword>
<dbReference type="RefSeq" id="WP_236594039.1">
    <property type="nucleotide sequence ID" value="NZ_CP068107.1"/>
</dbReference>
<reference evidence="3 4" key="1">
    <citation type="submission" date="2018-06" db="EMBL/GenBank/DDBJ databases">
        <authorList>
            <consortium name="Pathogen Informatics"/>
            <person name="Doyle S."/>
        </authorList>
    </citation>
    <scope>NUCLEOTIDE SEQUENCE [LARGE SCALE GENOMIC DNA]</scope>
    <source>
        <strain evidence="3 4">NCTC11179</strain>
    </source>
</reference>
<keyword evidence="2" id="KW-1133">Transmembrane helix</keyword>
<keyword evidence="1" id="KW-0175">Coiled coil</keyword>
<evidence type="ECO:0000256" key="1">
    <source>
        <dbReference type="SAM" id="Coils"/>
    </source>
</evidence>
<dbReference type="Proteomes" id="UP000255024">
    <property type="component" value="Unassembled WGS sequence"/>
</dbReference>
<dbReference type="EMBL" id="UGQL01000001">
    <property type="protein sequence ID" value="STZ26676.1"/>
    <property type="molecule type" value="Genomic_DNA"/>
</dbReference>
<protein>
    <submittedName>
        <fullName evidence="3">Uncharacterized protein</fullName>
    </submittedName>
</protein>
<feature type="transmembrane region" description="Helical" evidence="2">
    <location>
        <begin position="28"/>
        <end position="46"/>
    </location>
</feature>
<feature type="transmembrane region" description="Helical" evidence="2">
    <location>
        <begin position="58"/>
        <end position="80"/>
    </location>
</feature>
<keyword evidence="2" id="KW-0472">Membrane</keyword>